<feature type="chain" id="PRO_5046816667" evidence="2">
    <location>
        <begin position="18"/>
        <end position="511"/>
    </location>
</feature>
<dbReference type="EMBL" id="JAFEUP010000002">
    <property type="protein sequence ID" value="MBM7060322.1"/>
    <property type="molecule type" value="Genomic_DNA"/>
</dbReference>
<feature type="signal peptide" evidence="2">
    <location>
        <begin position="1"/>
        <end position="17"/>
    </location>
</feature>
<organism evidence="3 4">
    <name type="scientific">Zestomonas insulae</name>
    <dbReference type="NCBI Taxonomy" id="2809017"/>
    <lineage>
        <taxon>Bacteria</taxon>
        <taxon>Pseudomonadati</taxon>
        <taxon>Pseudomonadota</taxon>
        <taxon>Gammaproteobacteria</taxon>
        <taxon>Pseudomonadales</taxon>
        <taxon>Pseudomonadaceae</taxon>
        <taxon>Zestomonas</taxon>
    </lineage>
</organism>
<keyword evidence="2" id="KW-0732">Signal</keyword>
<dbReference type="Proteomes" id="UP000717995">
    <property type="component" value="Unassembled WGS sequence"/>
</dbReference>
<reference evidence="3 4" key="1">
    <citation type="submission" date="2021-02" db="EMBL/GenBank/DDBJ databases">
        <authorList>
            <person name="Lee D.-H."/>
        </authorList>
    </citation>
    <scope>NUCLEOTIDE SEQUENCE [LARGE SCALE GENOMIC DNA]</scope>
    <source>
        <strain evidence="3 4">UL073</strain>
    </source>
</reference>
<dbReference type="SUPFAM" id="SSF50998">
    <property type="entry name" value="Quinoprotein alcohol dehydrogenase-like"/>
    <property type="match status" value="1"/>
</dbReference>
<dbReference type="InterPro" id="IPR011047">
    <property type="entry name" value="Quinoprotein_ADH-like_sf"/>
</dbReference>
<evidence type="ECO:0000256" key="1">
    <source>
        <dbReference type="SAM" id="MobiDB-lite"/>
    </source>
</evidence>
<accession>A0ABS2IEG9</accession>
<sequence length="511" mass="55198">MRHLLLLLLLALLSACSEPPEPTPLASAGAAPLLLGQPATATPLPGRLPRNPHLAANGNGYMHGDGYSSDSHPGPGPLGRAMQVASRDGSRKPGGMCPIHTFDRGGRLVVLCANLLQFELQLLEPRSLKLLARYPLPARPSTFHALITLDPDKIMSDSSGAYFYLDNQDRVVIANAEQRIQRIAHRQDAEGQWRFEQVDAWDLSTQVPHDCVRPSAWFPSGECDPITGVMPDEGGLIWWWTRRGRLGTLNPQDGAVHGTQLAGEEIQNGVALDAAGLYLVSDHAMYLFALDAAGQPQQAWREVYDRGSARKSGSLSQGSGTTPTLLGERYVAITDNADRRINLLVYRREPGFAGQRLICQLPLFANDASATDNSLIGWGRSLIAENNHGYSSAFAQEDWGAVSGGISRVDLRADESGCDLVWHSPERSPSAVPKLSVQSGLAYFYSFEPQANGENAWYLTALDFASGATRFKALAGVGQAFDNNWSPITLAPDGTAYVGTFGGLVALWDAD</sequence>
<proteinExistence type="predicted"/>
<protein>
    <submittedName>
        <fullName evidence="3">Uncharacterized protein</fullName>
    </submittedName>
</protein>
<keyword evidence="4" id="KW-1185">Reference proteome</keyword>
<comment type="caution">
    <text evidence="3">The sequence shown here is derived from an EMBL/GenBank/DDBJ whole genome shotgun (WGS) entry which is preliminary data.</text>
</comment>
<gene>
    <name evidence="3" type="ORF">JQX08_06355</name>
</gene>
<evidence type="ECO:0000256" key="2">
    <source>
        <dbReference type="SAM" id="SignalP"/>
    </source>
</evidence>
<feature type="region of interest" description="Disordered" evidence="1">
    <location>
        <begin position="41"/>
        <end position="92"/>
    </location>
</feature>
<evidence type="ECO:0000313" key="3">
    <source>
        <dbReference type="EMBL" id="MBM7060322.1"/>
    </source>
</evidence>
<evidence type="ECO:0000313" key="4">
    <source>
        <dbReference type="Proteomes" id="UP000717995"/>
    </source>
</evidence>
<dbReference type="PROSITE" id="PS51257">
    <property type="entry name" value="PROKAR_LIPOPROTEIN"/>
    <property type="match status" value="1"/>
</dbReference>
<dbReference type="RefSeq" id="WP_204915446.1">
    <property type="nucleotide sequence ID" value="NZ_JAFEUP010000002.1"/>
</dbReference>
<name>A0ABS2IEG9_9GAMM</name>